<evidence type="ECO:0000313" key="2">
    <source>
        <dbReference type="Proteomes" id="UP000055024"/>
    </source>
</evidence>
<dbReference type="SUPFAM" id="SSF52540">
    <property type="entry name" value="P-loop containing nucleoside triphosphate hydrolases"/>
    <property type="match status" value="1"/>
</dbReference>
<accession>A0A0V1GVJ6</accession>
<sequence length="194" mass="22139">MSGFPHLNLFMSNALSKNSFADTYGHCFFVCVGLENINESLQIVMRCESFQKQCRIALSLVDNRKRSWFNSVKAVTLILHDRRICGSTGCWARNVLPLCVSYFPVEKVSPFAQHFRLNSLVVHYDGTVKYCVRDFVKKNLDTVNESSDEVLRNSRNCFLVQLLQAGSLHSCRNHRNEPLVARLNIVGEKHSPDL</sequence>
<protein>
    <submittedName>
        <fullName evidence="1">Uncharacterized protein</fullName>
    </submittedName>
</protein>
<proteinExistence type="predicted"/>
<organism evidence="1 2">
    <name type="scientific">Trichinella zimbabwensis</name>
    <dbReference type="NCBI Taxonomy" id="268475"/>
    <lineage>
        <taxon>Eukaryota</taxon>
        <taxon>Metazoa</taxon>
        <taxon>Ecdysozoa</taxon>
        <taxon>Nematoda</taxon>
        <taxon>Enoplea</taxon>
        <taxon>Dorylaimia</taxon>
        <taxon>Trichinellida</taxon>
        <taxon>Trichinellidae</taxon>
        <taxon>Trichinella</taxon>
    </lineage>
</organism>
<keyword evidence="2" id="KW-1185">Reference proteome</keyword>
<dbReference type="Gene3D" id="1.20.58.530">
    <property type="match status" value="1"/>
</dbReference>
<dbReference type="InterPro" id="IPR027417">
    <property type="entry name" value="P-loop_NTPase"/>
</dbReference>
<comment type="caution">
    <text evidence="1">The sequence shown here is derived from an EMBL/GenBank/DDBJ whole genome shotgun (WGS) entry which is preliminary data.</text>
</comment>
<dbReference type="EMBL" id="JYDP01000238">
    <property type="protein sequence ID" value="KRZ02226.1"/>
    <property type="molecule type" value="Genomic_DNA"/>
</dbReference>
<evidence type="ECO:0000313" key="1">
    <source>
        <dbReference type="EMBL" id="KRZ02226.1"/>
    </source>
</evidence>
<reference evidence="1 2" key="1">
    <citation type="submission" date="2015-01" db="EMBL/GenBank/DDBJ databases">
        <title>Evolution of Trichinella species and genotypes.</title>
        <authorList>
            <person name="Korhonen P.K."/>
            <person name="Edoardo P."/>
            <person name="Giuseppe L.R."/>
            <person name="Gasser R.B."/>
        </authorList>
    </citation>
    <scope>NUCLEOTIDE SEQUENCE [LARGE SCALE GENOMIC DNA]</scope>
    <source>
        <strain evidence="1">ISS1029</strain>
    </source>
</reference>
<name>A0A0V1GVJ6_9BILA</name>
<dbReference type="AlphaFoldDB" id="A0A0V1GVJ6"/>
<dbReference type="Proteomes" id="UP000055024">
    <property type="component" value="Unassembled WGS sequence"/>
</dbReference>
<gene>
    <name evidence="1" type="ORF">T11_15025</name>
</gene>